<evidence type="ECO:0000313" key="2">
    <source>
        <dbReference type="Proteomes" id="UP000326396"/>
    </source>
</evidence>
<gene>
    <name evidence="1" type="ORF">E3N88_24222</name>
</gene>
<name>A0A5N6NFF5_9ASTR</name>
<reference evidence="1 2" key="1">
    <citation type="submission" date="2019-05" db="EMBL/GenBank/DDBJ databases">
        <title>Mikania micrantha, genome provides insights into the molecular mechanism of rapid growth.</title>
        <authorList>
            <person name="Liu B."/>
        </authorList>
    </citation>
    <scope>NUCLEOTIDE SEQUENCE [LARGE SCALE GENOMIC DNA]</scope>
    <source>
        <strain evidence="1">NLD-2019</strain>
        <tissue evidence="1">Leaf</tissue>
    </source>
</reference>
<protein>
    <submittedName>
        <fullName evidence="1">Uncharacterized protein</fullName>
    </submittedName>
</protein>
<comment type="caution">
    <text evidence="1">The sequence shown here is derived from an EMBL/GenBank/DDBJ whole genome shotgun (WGS) entry which is preliminary data.</text>
</comment>
<dbReference type="Proteomes" id="UP000326396">
    <property type="component" value="Linkage Group LG2"/>
</dbReference>
<evidence type="ECO:0000313" key="1">
    <source>
        <dbReference type="EMBL" id="KAD4586621.1"/>
    </source>
</evidence>
<sequence>MSHPGPPGLVEGATGPIRIAVSDHTVARPTCLVAYVHPNTWTKQFYEIRVAEYRLIASQYSYIICGFVPKLTVVPPTMSITRQWQSVLVNIAPIPTSSRVGLPGAIGGACQDQIVLFKITTLSAPLY</sequence>
<organism evidence="1 2">
    <name type="scientific">Mikania micrantha</name>
    <name type="common">bitter vine</name>
    <dbReference type="NCBI Taxonomy" id="192012"/>
    <lineage>
        <taxon>Eukaryota</taxon>
        <taxon>Viridiplantae</taxon>
        <taxon>Streptophyta</taxon>
        <taxon>Embryophyta</taxon>
        <taxon>Tracheophyta</taxon>
        <taxon>Spermatophyta</taxon>
        <taxon>Magnoliopsida</taxon>
        <taxon>eudicotyledons</taxon>
        <taxon>Gunneridae</taxon>
        <taxon>Pentapetalae</taxon>
        <taxon>asterids</taxon>
        <taxon>campanulids</taxon>
        <taxon>Asterales</taxon>
        <taxon>Asteraceae</taxon>
        <taxon>Asteroideae</taxon>
        <taxon>Heliantheae alliance</taxon>
        <taxon>Eupatorieae</taxon>
        <taxon>Mikania</taxon>
    </lineage>
</organism>
<keyword evidence="2" id="KW-1185">Reference proteome</keyword>
<dbReference type="EMBL" id="SZYD01000012">
    <property type="protein sequence ID" value="KAD4586621.1"/>
    <property type="molecule type" value="Genomic_DNA"/>
</dbReference>
<proteinExistence type="predicted"/>
<dbReference type="AlphaFoldDB" id="A0A5N6NFF5"/>
<accession>A0A5N6NFF5</accession>